<evidence type="ECO:0000313" key="11">
    <source>
        <dbReference type="EMBL" id="KAG0689513.1"/>
    </source>
</evidence>
<keyword evidence="3" id="KW-0808">Transferase</keyword>
<proteinExistence type="predicted"/>
<keyword evidence="5 9" id="KW-0863">Zinc-finger</keyword>
<evidence type="ECO:0000256" key="7">
    <source>
        <dbReference type="ARBA" id="ARBA00022833"/>
    </source>
</evidence>
<comment type="pathway">
    <text evidence="2">Protein modification; protein sumoylation.</text>
</comment>
<dbReference type="Pfam" id="PF11789">
    <property type="entry name" value="zf-Nse"/>
    <property type="match status" value="1"/>
</dbReference>
<evidence type="ECO:0000256" key="6">
    <source>
        <dbReference type="ARBA" id="ARBA00022786"/>
    </source>
</evidence>
<dbReference type="GO" id="GO:0030915">
    <property type="term" value="C:Smc5-Smc6 complex"/>
    <property type="evidence" value="ECO:0007669"/>
    <property type="project" value="InterPro"/>
</dbReference>
<dbReference type="AlphaFoldDB" id="A0A9P6WPM1"/>
<evidence type="ECO:0000256" key="2">
    <source>
        <dbReference type="ARBA" id="ARBA00004718"/>
    </source>
</evidence>
<dbReference type="GO" id="GO:0008270">
    <property type="term" value="F:zinc ion binding"/>
    <property type="evidence" value="ECO:0007669"/>
    <property type="project" value="UniProtKB-KW"/>
</dbReference>
<comment type="subcellular location">
    <subcellularLocation>
        <location evidence="1">Nucleus</location>
    </subcellularLocation>
</comment>
<protein>
    <recommendedName>
        <fullName evidence="10">SP-RING-type domain-containing protein</fullName>
    </recommendedName>
</protein>
<dbReference type="GO" id="GO:0016925">
    <property type="term" value="P:protein sumoylation"/>
    <property type="evidence" value="ECO:0007669"/>
    <property type="project" value="TreeGrafter"/>
</dbReference>
<comment type="caution">
    <text evidence="11">The sequence shown here is derived from an EMBL/GenBank/DDBJ whole genome shotgun (WGS) entry which is preliminary data.</text>
</comment>
<dbReference type="CDD" id="cd16651">
    <property type="entry name" value="SPL-RING_NSE2"/>
    <property type="match status" value="1"/>
</dbReference>
<reference evidence="11" key="1">
    <citation type="submission" date="2020-11" db="EMBL/GenBank/DDBJ databases">
        <title>Kefir isolates.</title>
        <authorList>
            <person name="Marcisauskas S."/>
            <person name="Kim Y."/>
            <person name="Blasche S."/>
        </authorList>
    </citation>
    <scope>NUCLEOTIDE SEQUENCE</scope>
    <source>
        <strain evidence="11">Olga-1</strain>
    </source>
</reference>
<dbReference type="EMBL" id="PUHW01000075">
    <property type="protein sequence ID" value="KAG0689513.1"/>
    <property type="molecule type" value="Genomic_DNA"/>
</dbReference>
<dbReference type="SUPFAM" id="SSF57850">
    <property type="entry name" value="RING/U-box"/>
    <property type="match status" value="1"/>
</dbReference>
<dbReference type="OrthoDB" id="756301at2759"/>
<keyword evidence="4" id="KW-0479">Metal-binding</keyword>
<dbReference type="GO" id="GO:0005634">
    <property type="term" value="C:nucleus"/>
    <property type="evidence" value="ECO:0007669"/>
    <property type="project" value="UniProtKB-SubCell"/>
</dbReference>
<evidence type="ECO:0000259" key="10">
    <source>
        <dbReference type="PROSITE" id="PS51044"/>
    </source>
</evidence>
<evidence type="ECO:0000256" key="1">
    <source>
        <dbReference type="ARBA" id="ARBA00004123"/>
    </source>
</evidence>
<evidence type="ECO:0000256" key="8">
    <source>
        <dbReference type="ARBA" id="ARBA00023242"/>
    </source>
</evidence>
<keyword evidence="12" id="KW-1185">Reference proteome</keyword>
<evidence type="ECO:0000256" key="4">
    <source>
        <dbReference type="ARBA" id="ARBA00022723"/>
    </source>
</evidence>
<keyword evidence="7" id="KW-0862">Zinc</keyword>
<dbReference type="InterPro" id="IPR004181">
    <property type="entry name" value="Znf_MIZ"/>
</dbReference>
<keyword evidence="6" id="KW-0833">Ubl conjugation pathway</keyword>
<organism evidence="11 12">
    <name type="scientific">Pichia californica</name>
    <dbReference type="NCBI Taxonomy" id="460514"/>
    <lineage>
        <taxon>Eukaryota</taxon>
        <taxon>Fungi</taxon>
        <taxon>Dikarya</taxon>
        <taxon>Ascomycota</taxon>
        <taxon>Saccharomycotina</taxon>
        <taxon>Pichiomycetes</taxon>
        <taxon>Pichiales</taxon>
        <taxon>Pichiaceae</taxon>
        <taxon>Pichia</taxon>
    </lineage>
</organism>
<gene>
    <name evidence="11" type="ORF">C6P40_004891</name>
</gene>
<dbReference type="PANTHER" id="PTHR21330">
    <property type="entry name" value="E3 SUMO-PROTEIN LIGASE NSE2"/>
    <property type="match status" value="1"/>
</dbReference>
<name>A0A9P6WPM1_9ASCO</name>
<keyword evidence="8" id="KW-0539">Nucleus</keyword>
<sequence>MSDEEYAKAKDEIYETFSKDQDWASGIDDAFNEYSNANDAYSLMVHVALEVPQQRISIESLFDHVSREQNAIANGLPLPVPSLTEVYDQKLSHLKKQNHAQTAAADAIRNINQIIFVSVYPERPMPFNLESENPTGNNDGDDDVEVDGGKVDLTCPISRQLFTKPVKSIICKHTYDSASLQTYLRSSHECPECGSHLQISDTVVDTIMQTRVECFKRDRKLENLIKSRRPDDTDKL</sequence>
<evidence type="ECO:0000256" key="9">
    <source>
        <dbReference type="PROSITE-ProRule" id="PRU00452"/>
    </source>
</evidence>
<dbReference type="GO" id="GO:0061665">
    <property type="term" value="F:SUMO ligase activity"/>
    <property type="evidence" value="ECO:0007669"/>
    <property type="project" value="TreeGrafter"/>
</dbReference>
<evidence type="ECO:0000256" key="3">
    <source>
        <dbReference type="ARBA" id="ARBA00022679"/>
    </source>
</evidence>
<evidence type="ECO:0000256" key="5">
    <source>
        <dbReference type="ARBA" id="ARBA00022771"/>
    </source>
</evidence>
<dbReference type="PANTHER" id="PTHR21330:SF1">
    <property type="entry name" value="E3 SUMO-PROTEIN LIGASE NSE2"/>
    <property type="match status" value="1"/>
</dbReference>
<dbReference type="InterPro" id="IPR026846">
    <property type="entry name" value="Nse2(Mms21)"/>
</dbReference>
<feature type="domain" description="SP-RING-type" evidence="10">
    <location>
        <begin position="140"/>
        <end position="217"/>
    </location>
</feature>
<evidence type="ECO:0000313" key="12">
    <source>
        <dbReference type="Proteomes" id="UP000697127"/>
    </source>
</evidence>
<accession>A0A9P6WPM1</accession>
<dbReference type="Proteomes" id="UP000697127">
    <property type="component" value="Unassembled WGS sequence"/>
</dbReference>
<dbReference type="PROSITE" id="PS51044">
    <property type="entry name" value="ZF_SP_RING"/>
    <property type="match status" value="1"/>
</dbReference>
<dbReference type="GO" id="GO:0000724">
    <property type="term" value="P:double-strand break repair via homologous recombination"/>
    <property type="evidence" value="ECO:0007669"/>
    <property type="project" value="InterPro"/>
</dbReference>
<dbReference type="Gene3D" id="1.20.120.1010">
    <property type="match status" value="1"/>
</dbReference>